<keyword evidence="3" id="KW-1185">Reference proteome</keyword>
<dbReference type="AlphaFoldDB" id="E2AFD2"/>
<dbReference type="STRING" id="104421.E2AFD2"/>
<feature type="compositionally biased region" description="Basic and acidic residues" evidence="1">
    <location>
        <begin position="50"/>
        <end position="60"/>
    </location>
</feature>
<accession>E2AFD2</accession>
<dbReference type="OrthoDB" id="341730at2759"/>
<organism evidence="3">
    <name type="scientific">Camponotus floridanus</name>
    <name type="common">Florida carpenter ant</name>
    <dbReference type="NCBI Taxonomy" id="104421"/>
    <lineage>
        <taxon>Eukaryota</taxon>
        <taxon>Metazoa</taxon>
        <taxon>Ecdysozoa</taxon>
        <taxon>Arthropoda</taxon>
        <taxon>Hexapoda</taxon>
        <taxon>Insecta</taxon>
        <taxon>Pterygota</taxon>
        <taxon>Neoptera</taxon>
        <taxon>Endopterygota</taxon>
        <taxon>Hymenoptera</taxon>
        <taxon>Apocrita</taxon>
        <taxon>Aculeata</taxon>
        <taxon>Formicoidea</taxon>
        <taxon>Formicidae</taxon>
        <taxon>Formicinae</taxon>
        <taxon>Camponotus</taxon>
    </lineage>
</organism>
<evidence type="ECO:0000313" key="3">
    <source>
        <dbReference type="Proteomes" id="UP000000311"/>
    </source>
</evidence>
<sequence>MSQLPITAYFNTCKRQMYDKLHGKSKLLLLERDHSNSPALTHADSEQIAPDEKANLEKTSNRLGTRAMRSHALSATDGWQPNIRDSLLKTSRDSETKKVPFAKKWIYLAQKKS</sequence>
<dbReference type="InParanoid" id="E2AFD2"/>
<evidence type="ECO:0000313" key="2">
    <source>
        <dbReference type="EMBL" id="EFN67825.1"/>
    </source>
</evidence>
<dbReference type="Proteomes" id="UP000000311">
    <property type="component" value="Unassembled WGS sequence"/>
</dbReference>
<evidence type="ECO:0000256" key="1">
    <source>
        <dbReference type="SAM" id="MobiDB-lite"/>
    </source>
</evidence>
<protein>
    <submittedName>
        <fullName evidence="2">Uncharacterized protein</fullName>
    </submittedName>
</protein>
<feature type="region of interest" description="Disordered" evidence="1">
    <location>
        <begin position="36"/>
        <end position="65"/>
    </location>
</feature>
<proteinExistence type="predicted"/>
<dbReference type="EMBL" id="GL439108">
    <property type="protein sequence ID" value="EFN67825.1"/>
    <property type="molecule type" value="Genomic_DNA"/>
</dbReference>
<gene>
    <name evidence="2" type="ORF">EAG_07323</name>
</gene>
<name>E2AFD2_CAMFO</name>
<reference evidence="2 3" key="1">
    <citation type="journal article" date="2010" name="Science">
        <title>Genomic comparison of the ants Camponotus floridanus and Harpegnathos saltator.</title>
        <authorList>
            <person name="Bonasio R."/>
            <person name="Zhang G."/>
            <person name="Ye C."/>
            <person name="Mutti N.S."/>
            <person name="Fang X."/>
            <person name="Qin N."/>
            <person name="Donahue G."/>
            <person name="Yang P."/>
            <person name="Li Q."/>
            <person name="Li C."/>
            <person name="Zhang P."/>
            <person name="Huang Z."/>
            <person name="Berger S.L."/>
            <person name="Reinberg D."/>
            <person name="Wang J."/>
            <person name="Liebig J."/>
        </authorList>
    </citation>
    <scope>NUCLEOTIDE SEQUENCE [LARGE SCALE GENOMIC DNA]</scope>
    <source>
        <strain evidence="3">C129</strain>
    </source>
</reference>